<keyword evidence="2" id="KW-1185">Reference proteome</keyword>
<protein>
    <submittedName>
        <fullName evidence="1">Uncharacterized protein</fullName>
    </submittedName>
</protein>
<dbReference type="AlphaFoldDB" id="A0A498JBN2"/>
<evidence type="ECO:0000313" key="2">
    <source>
        <dbReference type="Proteomes" id="UP000290289"/>
    </source>
</evidence>
<name>A0A498JBN2_MALDO</name>
<dbReference type="EMBL" id="RDQH01000333">
    <property type="protein sequence ID" value="RXH92900.1"/>
    <property type="molecule type" value="Genomic_DNA"/>
</dbReference>
<accession>A0A498JBN2</accession>
<comment type="caution">
    <text evidence="1">The sequence shown here is derived from an EMBL/GenBank/DDBJ whole genome shotgun (WGS) entry which is preliminary data.</text>
</comment>
<dbReference type="Proteomes" id="UP000290289">
    <property type="component" value="Chromosome 7"/>
</dbReference>
<sequence>MLQVPFNFYDRSNSSTPRLVLFCKILQSGDETARHYIPDELHFDMIIDQSHVKIKSSAPVWYLCVWTFGRDCSFNQHNIWIQPRVNVRRITVVLLRGNFQYVLHCLKGESKGSGMLILVQILEPSIVVPVVQTNVFFWANYSQFDGV</sequence>
<evidence type="ECO:0000313" key="1">
    <source>
        <dbReference type="EMBL" id="RXH92900.1"/>
    </source>
</evidence>
<organism evidence="1 2">
    <name type="scientific">Malus domestica</name>
    <name type="common">Apple</name>
    <name type="synonym">Pyrus malus</name>
    <dbReference type="NCBI Taxonomy" id="3750"/>
    <lineage>
        <taxon>Eukaryota</taxon>
        <taxon>Viridiplantae</taxon>
        <taxon>Streptophyta</taxon>
        <taxon>Embryophyta</taxon>
        <taxon>Tracheophyta</taxon>
        <taxon>Spermatophyta</taxon>
        <taxon>Magnoliopsida</taxon>
        <taxon>eudicotyledons</taxon>
        <taxon>Gunneridae</taxon>
        <taxon>Pentapetalae</taxon>
        <taxon>rosids</taxon>
        <taxon>fabids</taxon>
        <taxon>Rosales</taxon>
        <taxon>Rosaceae</taxon>
        <taxon>Amygdaloideae</taxon>
        <taxon>Maleae</taxon>
        <taxon>Malus</taxon>
    </lineage>
</organism>
<reference evidence="1 2" key="1">
    <citation type="submission" date="2018-10" db="EMBL/GenBank/DDBJ databases">
        <title>A high-quality apple genome assembly.</title>
        <authorList>
            <person name="Hu J."/>
        </authorList>
    </citation>
    <scope>NUCLEOTIDE SEQUENCE [LARGE SCALE GENOMIC DNA]</scope>
    <source>
        <strain evidence="2">cv. HFTH1</strain>
        <tissue evidence="1">Young leaf</tissue>
    </source>
</reference>
<gene>
    <name evidence="1" type="ORF">DVH24_011924</name>
</gene>
<proteinExistence type="predicted"/>